<dbReference type="PANTHER" id="PTHR10334">
    <property type="entry name" value="CYSTEINE-RICH SECRETORY PROTEIN-RELATED"/>
    <property type="match status" value="1"/>
</dbReference>
<evidence type="ECO:0000259" key="1">
    <source>
        <dbReference type="SMART" id="SM00198"/>
    </source>
</evidence>
<dbReference type="InterPro" id="IPR018244">
    <property type="entry name" value="Allrgn_V5/Tpx1_CS"/>
</dbReference>
<dbReference type="EMBL" id="AZBU02000003">
    <property type="protein sequence ID" value="TKR86859.1"/>
    <property type="molecule type" value="Genomic_DNA"/>
</dbReference>
<dbReference type="InterPro" id="IPR001283">
    <property type="entry name" value="CRISP-related"/>
</dbReference>
<evidence type="ECO:0000313" key="3">
    <source>
        <dbReference type="Proteomes" id="UP000298663"/>
    </source>
</evidence>
<dbReference type="STRING" id="34508.A0A4U5NTN1"/>
<dbReference type="InterPro" id="IPR034113">
    <property type="entry name" value="SCP_GAPR1-like"/>
</dbReference>
<reference evidence="2 3" key="2">
    <citation type="journal article" date="2019" name="G3 (Bethesda)">
        <title>Hybrid Assembly of the Genome of the Entomopathogenic Nematode Steinernema carpocapsae Identifies the X-Chromosome.</title>
        <authorList>
            <person name="Serra L."/>
            <person name="Macchietto M."/>
            <person name="Macias-Munoz A."/>
            <person name="McGill C.J."/>
            <person name="Rodriguez I.M."/>
            <person name="Rodriguez B."/>
            <person name="Murad R."/>
            <person name="Mortazavi A."/>
        </authorList>
    </citation>
    <scope>NUCLEOTIDE SEQUENCE [LARGE SCALE GENOMIC DNA]</scope>
    <source>
        <strain evidence="2 3">ALL</strain>
    </source>
</reference>
<dbReference type="AlphaFoldDB" id="A0A4U5NTN1"/>
<dbReference type="CDD" id="cd05382">
    <property type="entry name" value="CAP_GAPR1-like"/>
    <property type="match status" value="1"/>
</dbReference>
<dbReference type="Gene3D" id="3.40.33.10">
    <property type="entry name" value="CAP"/>
    <property type="match status" value="1"/>
</dbReference>
<dbReference type="InterPro" id="IPR014044">
    <property type="entry name" value="CAP_dom"/>
</dbReference>
<gene>
    <name evidence="2" type="ORF">L596_011367</name>
</gene>
<dbReference type="PRINTS" id="PR00837">
    <property type="entry name" value="V5TPXLIKE"/>
</dbReference>
<comment type="caution">
    <text evidence="2">The sequence shown here is derived from an EMBL/GenBank/DDBJ whole genome shotgun (WGS) entry which is preliminary data.</text>
</comment>
<accession>A0A4U5NTN1</accession>
<name>A0A4U5NTN1_STECR</name>
<sequence length="148" mass="16680">MDPGFNIAEFRAKHLKDSNDYRRRHGAQPLVLDEELNKCAQEWAETLAKANEMNCKAGANPYGENIGAGHTPCANVVKMWYDEESKYNYEASKYNPDCGHFTQLVWRNSRRLGVGIAKSATGIYYIVANYDPPGNFVGQFLLNVGTKR</sequence>
<dbReference type="Proteomes" id="UP000298663">
    <property type="component" value="Unassembled WGS sequence"/>
</dbReference>
<dbReference type="SUPFAM" id="SSF55797">
    <property type="entry name" value="PR-1-like"/>
    <property type="match status" value="1"/>
</dbReference>
<feature type="domain" description="SCP" evidence="1">
    <location>
        <begin position="9"/>
        <end position="138"/>
    </location>
</feature>
<protein>
    <recommendedName>
        <fullName evidence="1">SCP domain-containing protein</fullName>
    </recommendedName>
</protein>
<proteinExistence type="predicted"/>
<keyword evidence="3" id="KW-1185">Reference proteome</keyword>
<dbReference type="GO" id="GO:0005576">
    <property type="term" value="C:extracellular region"/>
    <property type="evidence" value="ECO:0007669"/>
    <property type="project" value="InterPro"/>
</dbReference>
<organism evidence="2 3">
    <name type="scientific">Steinernema carpocapsae</name>
    <name type="common">Entomopathogenic nematode</name>
    <dbReference type="NCBI Taxonomy" id="34508"/>
    <lineage>
        <taxon>Eukaryota</taxon>
        <taxon>Metazoa</taxon>
        <taxon>Ecdysozoa</taxon>
        <taxon>Nematoda</taxon>
        <taxon>Chromadorea</taxon>
        <taxon>Rhabditida</taxon>
        <taxon>Tylenchina</taxon>
        <taxon>Panagrolaimomorpha</taxon>
        <taxon>Strongyloidoidea</taxon>
        <taxon>Steinernematidae</taxon>
        <taxon>Steinernema</taxon>
    </lineage>
</organism>
<dbReference type="FunFam" id="3.40.33.10:FF:000002">
    <property type="entry name" value="Golgi-associated plant pathogenesis-related protein 1"/>
    <property type="match status" value="1"/>
</dbReference>
<reference evidence="2 3" key="1">
    <citation type="journal article" date="2015" name="Genome Biol.">
        <title>Comparative genomics of Steinernema reveals deeply conserved gene regulatory networks.</title>
        <authorList>
            <person name="Dillman A.R."/>
            <person name="Macchietto M."/>
            <person name="Porter C.F."/>
            <person name="Rogers A."/>
            <person name="Williams B."/>
            <person name="Antoshechkin I."/>
            <person name="Lee M.M."/>
            <person name="Goodwin Z."/>
            <person name="Lu X."/>
            <person name="Lewis E.E."/>
            <person name="Goodrich-Blair H."/>
            <person name="Stock S.P."/>
            <person name="Adams B.J."/>
            <person name="Sternberg P.W."/>
            <person name="Mortazavi A."/>
        </authorList>
    </citation>
    <scope>NUCLEOTIDE SEQUENCE [LARGE SCALE GENOMIC DNA]</scope>
    <source>
        <strain evidence="2 3">ALL</strain>
    </source>
</reference>
<dbReference type="PROSITE" id="PS01009">
    <property type="entry name" value="CRISP_1"/>
    <property type="match status" value="1"/>
</dbReference>
<dbReference type="InterPro" id="IPR035940">
    <property type="entry name" value="CAP_sf"/>
</dbReference>
<dbReference type="Pfam" id="PF00188">
    <property type="entry name" value="CAP"/>
    <property type="match status" value="1"/>
</dbReference>
<evidence type="ECO:0000313" key="2">
    <source>
        <dbReference type="EMBL" id="TKR86859.1"/>
    </source>
</evidence>
<dbReference type="OrthoDB" id="337038at2759"/>
<dbReference type="SMART" id="SM00198">
    <property type="entry name" value="SCP"/>
    <property type="match status" value="1"/>
</dbReference>